<dbReference type="SUPFAM" id="SSF48726">
    <property type="entry name" value="Immunoglobulin"/>
    <property type="match status" value="1"/>
</dbReference>
<name>A0A9X9LK55_GULGU</name>
<evidence type="ECO:0000313" key="2">
    <source>
        <dbReference type="EMBL" id="VCW70013.1"/>
    </source>
</evidence>
<dbReference type="InterPro" id="IPR013783">
    <property type="entry name" value="Ig-like_fold"/>
</dbReference>
<protein>
    <recommendedName>
        <fullName evidence="1">Ig-like domain-containing protein</fullName>
    </recommendedName>
</protein>
<dbReference type="AlphaFoldDB" id="A0A9X9LK55"/>
<dbReference type="InterPro" id="IPR050150">
    <property type="entry name" value="IgV_Light_Chain"/>
</dbReference>
<comment type="caution">
    <text evidence="2">The sequence shown here is derived from an EMBL/GenBank/DDBJ whole genome shotgun (WGS) entry which is preliminary data.</text>
</comment>
<dbReference type="Pfam" id="PF07686">
    <property type="entry name" value="V-set"/>
    <property type="match status" value="1"/>
</dbReference>
<feature type="domain" description="Ig-like" evidence="1">
    <location>
        <begin position="11"/>
        <end position="107"/>
    </location>
</feature>
<keyword evidence="3" id="KW-1185">Reference proteome</keyword>
<gene>
    <name evidence="2" type="ORF">BN2614_LOCUS1</name>
</gene>
<dbReference type="Proteomes" id="UP000269945">
    <property type="component" value="Unassembled WGS sequence"/>
</dbReference>
<dbReference type="SMART" id="SM00406">
    <property type="entry name" value="IGv"/>
    <property type="match status" value="1"/>
</dbReference>
<dbReference type="InterPro" id="IPR013106">
    <property type="entry name" value="Ig_V-set"/>
</dbReference>
<dbReference type="PROSITE" id="PS50835">
    <property type="entry name" value="IG_LIKE"/>
    <property type="match status" value="1"/>
</dbReference>
<sequence length="107" mass="11592">MSICVCMFPVPVCAGTPSLFESLGKTARLSCTLSSGFSVGRYVIGWYQQMPGSPPQYLLRFYSVSDKLQCPEVPSCFSGPRDTSANAGLLIISSLQDEDEGNYYCAV</sequence>
<feature type="non-terminal residue" evidence="2">
    <location>
        <position position="107"/>
    </location>
</feature>
<dbReference type="PANTHER" id="PTHR23267">
    <property type="entry name" value="IMMUNOGLOBULIN LIGHT CHAIN"/>
    <property type="match status" value="1"/>
</dbReference>
<accession>A0A9X9LK55</accession>
<proteinExistence type="predicted"/>
<reference evidence="2 3" key="1">
    <citation type="submission" date="2018-10" db="EMBL/GenBank/DDBJ databases">
        <authorList>
            <person name="Ekblom R."/>
            <person name="Jareborg N."/>
        </authorList>
    </citation>
    <scope>NUCLEOTIDE SEQUENCE [LARGE SCALE GENOMIC DNA]</scope>
    <source>
        <tissue evidence="2">Muscle</tissue>
    </source>
</reference>
<dbReference type="Gene3D" id="2.60.40.10">
    <property type="entry name" value="Immunoglobulins"/>
    <property type="match status" value="1"/>
</dbReference>
<dbReference type="EMBL" id="CYRY02005584">
    <property type="protein sequence ID" value="VCW70013.1"/>
    <property type="molecule type" value="Genomic_DNA"/>
</dbReference>
<dbReference type="InterPro" id="IPR007110">
    <property type="entry name" value="Ig-like_dom"/>
</dbReference>
<dbReference type="InterPro" id="IPR036179">
    <property type="entry name" value="Ig-like_dom_sf"/>
</dbReference>
<evidence type="ECO:0000313" key="3">
    <source>
        <dbReference type="Proteomes" id="UP000269945"/>
    </source>
</evidence>
<organism evidence="2 3">
    <name type="scientific">Gulo gulo</name>
    <name type="common">Wolverine</name>
    <name type="synonym">Gluton</name>
    <dbReference type="NCBI Taxonomy" id="48420"/>
    <lineage>
        <taxon>Eukaryota</taxon>
        <taxon>Metazoa</taxon>
        <taxon>Chordata</taxon>
        <taxon>Craniata</taxon>
        <taxon>Vertebrata</taxon>
        <taxon>Euteleostomi</taxon>
        <taxon>Mammalia</taxon>
        <taxon>Eutheria</taxon>
        <taxon>Laurasiatheria</taxon>
        <taxon>Carnivora</taxon>
        <taxon>Caniformia</taxon>
        <taxon>Musteloidea</taxon>
        <taxon>Mustelidae</taxon>
        <taxon>Guloninae</taxon>
        <taxon>Gulo</taxon>
    </lineage>
</organism>
<evidence type="ECO:0000259" key="1">
    <source>
        <dbReference type="PROSITE" id="PS50835"/>
    </source>
</evidence>